<keyword evidence="5 10" id="KW-1133">Transmembrane helix</keyword>
<evidence type="ECO:0000256" key="5">
    <source>
        <dbReference type="ARBA" id="ARBA00022989"/>
    </source>
</evidence>
<dbReference type="Pfam" id="PF00001">
    <property type="entry name" value="7tm_1"/>
    <property type="match status" value="1"/>
</dbReference>
<dbReference type="Proteomes" id="UP000288716">
    <property type="component" value="Unassembled WGS sequence"/>
</dbReference>
<dbReference type="GO" id="GO:0005886">
    <property type="term" value="C:plasma membrane"/>
    <property type="evidence" value="ECO:0007669"/>
    <property type="project" value="UniProtKB-SubCell"/>
</dbReference>
<evidence type="ECO:0000256" key="7">
    <source>
        <dbReference type="ARBA" id="ARBA00023136"/>
    </source>
</evidence>
<dbReference type="EMBL" id="NCKV01003314">
    <property type="protein sequence ID" value="RWS25858.1"/>
    <property type="molecule type" value="Genomic_DNA"/>
</dbReference>
<evidence type="ECO:0000256" key="3">
    <source>
        <dbReference type="ARBA" id="ARBA00022475"/>
    </source>
</evidence>
<sequence length="221" mass="25343">MSVEYEANVIDLVNLYNTSDINFWYNVTQCVYSIESKLVRVDRQLIANESDYEVSETYESSLKHCLKERIGSSPYIPSASVQLFWGTLHGLMIAAASIGNSMVIWIILAHRRMRTVTNLFLLNLAIADLMMALFNASFNFVYMLNSHWPFGAFYCTVNNMLANLTVFASVFTITAMSIDRIFNSFKQLYLFKLNECTLENQLRAKTLQLQQDYVNSSAIKK</sequence>
<dbReference type="GO" id="GO:0004995">
    <property type="term" value="F:tachykinin receptor activity"/>
    <property type="evidence" value="ECO:0007669"/>
    <property type="project" value="InterPro"/>
</dbReference>
<keyword evidence="7 10" id="KW-0472">Membrane</keyword>
<evidence type="ECO:0000256" key="9">
    <source>
        <dbReference type="ARBA" id="ARBA00023224"/>
    </source>
</evidence>
<keyword evidence="13" id="KW-1185">Reference proteome</keyword>
<evidence type="ECO:0000313" key="13">
    <source>
        <dbReference type="Proteomes" id="UP000288716"/>
    </source>
</evidence>
<feature type="transmembrane region" description="Helical" evidence="10">
    <location>
        <begin position="161"/>
        <end position="182"/>
    </location>
</feature>
<dbReference type="PROSITE" id="PS50262">
    <property type="entry name" value="G_PROTEIN_RECEP_F1_2"/>
    <property type="match status" value="1"/>
</dbReference>
<dbReference type="PANTHER" id="PTHR46925">
    <property type="entry name" value="G-PROTEIN COUPLED RECEPTOR TKR-1-RELATED"/>
    <property type="match status" value="1"/>
</dbReference>
<keyword evidence="4 10" id="KW-0812">Transmembrane</keyword>
<dbReference type="PRINTS" id="PR00237">
    <property type="entry name" value="GPCRRHODOPSN"/>
</dbReference>
<feature type="transmembrane region" description="Helical" evidence="10">
    <location>
        <begin position="83"/>
        <end position="108"/>
    </location>
</feature>
<dbReference type="VEuPathDB" id="VectorBase:LDEU006182"/>
<keyword evidence="3" id="KW-1003">Cell membrane</keyword>
<dbReference type="InterPro" id="IPR001681">
    <property type="entry name" value="Neurokn_rcpt"/>
</dbReference>
<name>A0A443SEB1_9ACAR</name>
<dbReference type="STRING" id="299467.A0A443SEB1"/>
<comment type="similarity">
    <text evidence="2">Belongs to the G-protein coupled receptor 1 family.</text>
</comment>
<proteinExistence type="inferred from homology"/>
<organism evidence="12 13">
    <name type="scientific">Leptotrombidium deliense</name>
    <dbReference type="NCBI Taxonomy" id="299467"/>
    <lineage>
        <taxon>Eukaryota</taxon>
        <taxon>Metazoa</taxon>
        <taxon>Ecdysozoa</taxon>
        <taxon>Arthropoda</taxon>
        <taxon>Chelicerata</taxon>
        <taxon>Arachnida</taxon>
        <taxon>Acari</taxon>
        <taxon>Acariformes</taxon>
        <taxon>Trombidiformes</taxon>
        <taxon>Prostigmata</taxon>
        <taxon>Anystina</taxon>
        <taxon>Parasitengona</taxon>
        <taxon>Trombiculoidea</taxon>
        <taxon>Trombiculidae</taxon>
        <taxon>Leptotrombidium</taxon>
    </lineage>
</organism>
<keyword evidence="8 12" id="KW-0675">Receptor</keyword>
<evidence type="ECO:0000256" key="1">
    <source>
        <dbReference type="ARBA" id="ARBA00004651"/>
    </source>
</evidence>
<keyword evidence="9" id="KW-0807">Transducer</keyword>
<dbReference type="PANTHER" id="PTHR46925:SF2">
    <property type="entry name" value="G-PROTEIN COUPLED RECEPTOR TKR-1-RELATED"/>
    <property type="match status" value="1"/>
</dbReference>
<feature type="transmembrane region" description="Helical" evidence="10">
    <location>
        <begin position="120"/>
        <end position="141"/>
    </location>
</feature>
<dbReference type="InterPro" id="IPR017452">
    <property type="entry name" value="GPCR_Rhodpsn_7TM"/>
</dbReference>
<feature type="domain" description="G-protein coupled receptors family 1 profile" evidence="11">
    <location>
        <begin position="99"/>
        <end position="221"/>
    </location>
</feature>
<dbReference type="AlphaFoldDB" id="A0A443SEB1"/>
<dbReference type="OrthoDB" id="5981855at2759"/>
<evidence type="ECO:0000256" key="6">
    <source>
        <dbReference type="ARBA" id="ARBA00023040"/>
    </source>
</evidence>
<evidence type="ECO:0000256" key="8">
    <source>
        <dbReference type="ARBA" id="ARBA00023170"/>
    </source>
</evidence>
<evidence type="ECO:0000313" key="12">
    <source>
        <dbReference type="EMBL" id="RWS25858.1"/>
    </source>
</evidence>
<evidence type="ECO:0000256" key="4">
    <source>
        <dbReference type="ARBA" id="ARBA00022692"/>
    </source>
</evidence>
<comment type="subcellular location">
    <subcellularLocation>
        <location evidence="1">Cell membrane</location>
        <topology evidence="1">Multi-pass membrane protein</topology>
    </subcellularLocation>
</comment>
<evidence type="ECO:0000256" key="10">
    <source>
        <dbReference type="SAM" id="Phobius"/>
    </source>
</evidence>
<evidence type="ECO:0000256" key="2">
    <source>
        <dbReference type="ARBA" id="ARBA00010663"/>
    </source>
</evidence>
<protein>
    <submittedName>
        <fullName evidence="12">Tachykinin-like peptides receptor 86C</fullName>
    </submittedName>
</protein>
<evidence type="ECO:0000259" key="11">
    <source>
        <dbReference type="PROSITE" id="PS50262"/>
    </source>
</evidence>
<reference evidence="12 13" key="1">
    <citation type="journal article" date="2018" name="Gigascience">
        <title>Genomes of trombidid mites reveal novel predicted allergens and laterally-transferred genes associated with secondary metabolism.</title>
        <authorList>
            <person name="Dong X."/>
            <person name="Chaisiri K."/>
            <person name="Xia D."/>
            <person name="Armstrong S.D."/>
            <person name="Fang Y."/>
            <person name="Donnelly M.J."/>
            <person name="Kadowaki T."/>
            <person name="McGarry J.W."/>
            <person name="Darby A.C."/>
            <person name="Makepeace B.L."/>
        </authorList>
    </citation>
    <scope>NUCLEOTIDE SEQUENCE [LARGE SCALE GENOMIC DNA]</scope>
    <source>
        <strain evidence="12">UoL-UT</strain>
    </source>
</reference>
<dbReference type="Gene3D" id="1.20.1070.10">
    <property type="entry name" value="Rhodopsin 7-helix transmembrane proteins"/>
    <property type="match status" value="1"/>
</dbReference>
<accession>A0A443SEB1</accession>
<dbReference type="SUPFAM" id="SSF81321">
    <property type="entry name" value="Family A G protein-coupled receptor-like"/>
    <property type="match status" value="1"/>
</dbReference>
<dbReference type="InterPro" id="IPR000276">
    <property type="entry name" value="GPCR_Rhodpsn"/>
</dbReference>
<gene>
    <name evidence="12" type="ORF">B4U80_08245</name>
</gene>
<keyword evidence="6" id="KW-0297">G-protein coupled receptor</keyword>
<comment type="caution">
    <text evidence="12">The sequence shown here is derived from an EMBL/GenBank/DDBJ whole genome shotgun (WGS) entry which is preliminary data.</text>
</comment>